<dbReference type="STRING" id="1754191.A0A1Y1V5G0"/>
<dbReference type="GO" id="GO:0005935">
    <property type="term" value="C:cellular bud neck"/>
    <property type="evidence" value="ECO:0007669"/>
    <property type="project" value="UniProtKB-SubCell"/>
</dbReference>
<accession>A0A1Y1V5G0</accession>
<feature type="coiled-coil region" evidence="5">
    <location>
        <begin position="16"/>
        <end position="43"/>
    </location>
</feature>
<evidence type="ECO:0000256" key="4">
    <source>
        <dbReference type="RuleBase" id="RU365026"/>
    </source>
</evidence>
<evidence type="ECO:0000256" key="3">
    <source>
        <dbReference type="ARBA" id="ARBA00022483"/>
    </source>
</evidence>
<sequence length="623" mass="72880">MISNHLMNISDIKKSQKEFEQMIEEETTELEFMEQNLNKTKELTEKMINMLASFDKRLEEFESTVIPIHRSTQKITRLYDNIDSALTNVNSYISYYDLANEIEGLISYGPSEHNLNEYLDTIKKLREAYKYVSETPFESFEKTSIKMGRILKEGIEKLDSLFKNWLNNVSSSIDSAELENENQMLKINKIQDDLKMLSEYLYTCKDKTNENSKFFEIYVDVRSGYLLKYVQDIHKKTKDQVLTQYQPGSTKYIDYTRDILKIIKKEKEFSKKCLVNSCVVEGYSKALTPMIDQYIDVGENIIQQVNKNMIKKNITDIFVIFDIFCVFHEQYELFKENVSGTPELEEKLNKVTDHIVNCAIIFFKSVYENIKNDTSKTLSIDGTVYELTSNIINCLKRFIDYKKPIETMLIEIQNGILKINNESLSSQPVLKEGPQAYYNNIIDTLISMLETKSHGYKKETLAKIFLINNYNYILKNIQNTKLSEMIGGDIGSKFNKLIKTQINLYMECWNNCVISLMDVTYVQDGSIKTTLSKSQKQNIKECFKNFNNKFDEIYKVQKVYSIPDTELRNQILSEIKQIIIPMYGRFYKKYQNIEFTKNPSKYIQWTTENIGDALDILFSTSTD</sequence>
<dbReference type="InterPro" id="IPR046364">
    <property type="entry name" value="Exo70_C"/>
</dbReference>
<keyword evidence="2 4" id="KW-0813">Transport</keyword>
<reference evidence="7 8" key="1">
    <citation type="submission" date="2016-08" db="EMBL/GenBank/DDBJ databases">
        <title>Genomes of anaerobic fungi encode conserved fungal cellulosomes for biomass hydrolysis.</title>
        <authorList>
            <consortium name="DOE Joint Genome Institute"/>
            <person name="Haitjema C.H."/>
            <person name="Gilmore S.P."/>
            <person name="Henske J.K."/>
            <person name="Solomon K.V."/>
            <person name="De Groot R."/>
            <person name="Kuo A."/>
            <person name="Mondo S.J."/>
            <person name="Salamov A.A."/>
            <person name="Labutti K."/>
            <person name="Zhao Z."/>
            <person name="Chiniquy J."/>
            <person name="Barry K."/>
            <person name="Brewer H.M."/>
            <person name="Purvine S.O."/>
            <person name="Wright A.T."/>
            <person name="Boxma B."/>
            <person name="Van Alen T."/>
            <person name="Hackstein J.H."/>
            <person name="Baker S.E."/>
            <person name="Grigoriev I.V."/>
            <person name="O'Malley M.A."/>
        </authorList>
    </citation>
    <scope>NUCLEOTIDE SEQUENCE [LARGE SCALE GENOMIC DNA]</scope>
    <source>
        <strain evidence="8">finn</strain>
    </source>
</reference>
<dbReference type="SUPFAM" id="SSF74788">
    <property type="entry name" value="Cullin repeat-like"/>
    <property type="match status" value="1"/>
</dbReference>
<comment type="caution">
    <text evidence="7">The sequence shown here is derived from an EMBL/GenBank/DDBJ whole genome shotgun (WGS) entry which is preliminary data.</text>
</comment>
<keyword evidence="8" id="KW-1185">Reference proteome</keyword>
<comment type="similarity">
    <text evidence="1 4">Belongs to the EXO70 family.</text>
</comment>
<name>A0A1Y1V5G0_9FUNG</name>
<evidence type="ECO:0000256" key="5">
    <source>
        <dbReference type="SAM" id="Coils"/>
    </source>
</evidence>
<gene>
    <name evidence="7" type="ORF">BCR36DRAFT_355692</name>
</gene>
<evidence type="ECO:0000313" key="7">
    <source>
        <dbReference type="EMBL" id="ORX47624.1"/>
    </source>
</evidence>
<organism evidence="7 8">
    <name type="scientific">Piromyces finnis</name>
    <dbReference type="NCBI Taxonomy" id="1754191"/>
    <lineage>
        <taxon>Eukaryota</taxon>
        <taxon>Fungi</taxon>
        <taxon>Fungi incertae sedis</taxon>
        <taxon>Chytridiomycota</taxon>
        <taxon>Chytridiomycota incertae sedis</taxon>
        <taxon>Neocallimastigomycetes</taxon>
        <taxon>Neocallimastigales</taxon>
        <taxon>Neocallimastigaceae</taxon>
        <taxon>Piromyces</taxon>
    </lineage>
</organism>
<dbReference type="InterPro" id="IPR004140">
    <property type="entry name" value="Exo70"/>
</dbReference>
<evidence type="ECO:0000256" key="2">
    <source>
        <dbReference type="ARBA" id="ARBA00022448"/>
    </source>
</evidence>
<dbReference type="EMBL" id="MCFH01000030">
    <property type="protein sequence ID" value="ORX47624.1"/>
    <property type="molecule type" value="Genomic_DNA"/>
</dbReference>
<feature type="domain" description="Exocyst complex subunit Exo70 C-terminal" evidence="6">
    <location>
        <begin position="254"/>
        <end position="614"/>
    </location>
</feature>
<dbReference type="Pfam" id="PF20669">
    <property type="entry name" value="Exo70_N"/>
    <property type="match status" value="1"/>
</dbReference>
<proteinExistence type="inferred from homology"/>
<dbReference type="Pfam" id="PF03081">
    <property type="entry name" value="Exo70_C"/>
    <property type="match status" value="1"/>
</dbReference>
<dbReference type="Proteomes" id="UP000193719">
    <property type="component" value="Unassembled WGS sequence"/>
</dbReference>
<protein>
    <recommendedName>
        <fullName evidence="4">Exocyst complex protein EXO70</fullName>
    </recommendedName>
</protein>
<dbReference type="GO" id="GO:0006887">
    <property type="term" value="P:exocytosis"/>
    <property type="evidence" value="ECO:0007669"/>
    <property type="project" value="UniProtKB-KW"/>
</dbReference>
<dbReference type="OrthoDB" id="1922221at2759"/>
<keyword evidence="4" id="KW-0653">Protein transport</keyword>
<comment type="subcellular location">
    <subcellularLocation>
        <location evidence="4">Bud</location>
    </subcellularLocation>
    <subcellularLocation>
        <location evidence="4">Bud neck</location>
    </subcellularLocation>
</comment>
<dbReference type="GO" id="GO:0000145">
    <property type="term" value="C:exocyst"/>
    <property type="evidence" value="ECO:0007669"/>
    <property type="project" value="InterPro"/>
</dbReference>
<dbReference type="PANTHER" id="PTHR12542:SF41">
    <property type="entry name" value="EXOCYST COMPLEX COMPONENT 7"/>
    <property type="match status" value="1"/>
</dbReference>
<dbReference type="InterPro" id="IPR016159">
    <property type="entry name" value="Cullin_repeat-like_dom_sf"/>
</dbReference>
<dbReference type="AlphaFoldDB" id="A0A1Y1V5G0"/>
<evidence type="ECO:0000259" key="6">
    <source>
        <dbReference type="Pfam" id="PF03081"/>
    </source>
</evidence>
<evidence type="ECO:0000256" key="1">
    <source>
        <dbReference type="ARBA" id="ARBA00006756"/>
    </source>
</evidence>
<keyword evidence="5" id="KW-0175">Coiled coil</keyword>
<evidence type="ECO:0000313" key="8">
    <source>
        <dbReference type="Proteomes" id="UP000193719"/>
    </source>
</evidence>
<keyword evidence="3 4" id="KW-0268">Exocytosis</keyword>
<dbReference type="Gene3D" id="1.20.1280.170">
    <property type="entry name" value="Exocyst complex component Exo70"/>
    <property type="match status" value="1"/>
</dbReference>
<dbReference type="GO" id="GO:0015031">
    <property type="term" value="P:protein transport"/>
    <property type="evidence" value="ECO:0007669"/>
    <property type="project" value="UniProtKB-KW"/>
</dbReference>
<dbReference type="PANTHER" id="PTHR12542">
    <property type="entry name" value="EXOCYST COMPLEX PROTEIN EXO70"/>
    <property type="match status" value="1"/>
</dbReference>
<reference evidence="7 8" key="2">
    <citation type="submission" date="2016-08" db="EMBL/GenBank/DDBJ databases">
        <title>Pervasive Adenine N6-methylation of Active Genes in Fungi.</title>
        <authorList>
            <consortium name="DOE Joint Genome Institute"/>
            <person name="Mondo S.J."/>
            <person name="Dannebaum R.O."/>
            <person name="Kuo R.C."/>
            <person name="Labutti K."/>
            <person name="Haridas S."/>
            <person name="Kuo A."/>
            <person name="Salamov A."/>
            <person name="Ahrendt S.R."/>
            <person name="Lipzen A."/>
            <person name="Sullivan W."/>
            <person name="Andreopoulos W.B."/>
            <person name="Clum A."/>
            <person name="Lindquist E."/>
            <person name="Daum C."/>
            <person name="Ramamoorthy G.K."/>
            <person name="Gryganskyi A."/>
            <person name="Culley D."/>
            <person name="Magnuson J.K."/>
            <person name="James T.Y."/>
            <person name="O'Malley M.A."/>
            <person name="Stajich J.E."/>
            <person name="Spatafora J.W."/>
            <person name="Visel A."/>
            <person name="Grigoriev I.V."/>
        </authorList>
    </citation>
    <scope>NUCLEOTIDE SEQUENCE [LARGE SCALE GENOMIC DNA]</scope>
    <source>
        <strain evidence="8">finn</strain>
    </source>
</reference>
<comment type="function">
    <text evidence="4">Involved in the secretory pathway as part of the exocyst complex which tethers secretory vesicles to the sites of exocytosis. Also plays a role in the assembly of the exocyst.</text>
</comment>
<dbReference type="GO" id="GO:0005546">
    <property type="term" value="F:phosphatidylinositol-4,5-bisphosphate binding"/>
    <property type="evidence" value="ECO:0007669"/>
    <property type="project" value="InterPro"/>
</dbReference>